<dbReference type="EMBL" id="JAVRRA010019722">
    <property type="protein sequence ID" value="KAK5177064.1"/>
    <property type="molecule type" value="Genomic_DNA"/>
</dbReference>
<sequence length="131" mass="14251">QRDHARGPRDDRRARAAARGPRSAHPHDREAPLRGEAADGDAGRGARRPRDVEQQSQGRHGDMEAQVHLLRERDRRAAQGAEPQPVQCAGRRGRAQCPHAGGARASGAGGAHGCARWGQEQEEEERAELLL</sequence>
<evidence type="ECO:0000313" key="2">
    <source>
        <dbReference type="EMBL" id="KAK5177064.1"/>
    </source>
</evidence>
<organism evidence="2 3">
    <name type="scientific">Cryomyces antarcticus</name>
    <dbReference type="NCBI Taxonomy" id="329879"/>
    <lineage>
        <taxon>Eukaryota</taxon>
        <taxon>Fungi</taxon>
        <taxon>Dikarya</taxon>
        <taxon>Ascomycota</taxon>
        <taxon>Pezizomycotina</taxon>
        <taxon>Dothideomycetes</taxon>
        <taxon>Dothideomycetes incertae sedis</taxon>
        <taxon>Cryomyces</taxon>
    </lineage>
</organism>
<gene>
    <name evidence="2" type="ORF">LTR16_011035</name>
</gene>
<comment type="caution">
    <text evidence="2">The sequence shown here is derived from an EMBL/GenBank/DDBJ whole genome shotgun (WGS) entry which is preliminary data.</text>
</comment>
<feature type="region of interest" description="Disordered" evidence="1">
    <location>
        <begin position="1"/>
        <end position="131"/>
    </location>
</feature>
<protein>
    <submittedName>
        <fullName evidence="2">Uncharacterized protein</fullName>
    </submittedName>
</protein>
<keyword evidence="3" id="KW-1185">Reference proteome</keyword>
<feature type="compositionally biased region" description="Basic and acidic residues" evidence="1">
    <location>
        <begin position="25"/>
        <end position="77"/>
    </location>
</feature>
<feature type="non-terminal residue" evidence="2">
    <location>
        <position position="131"/>
    </location>
</feature>
<evidence type="ECO:0000313" key="3">
    <source>
        <dbReference type="Proteomes" id="UP001357485"/>
    </source>
</evidence>
<dbReference type="Proteomes" id="UP001357485">
    <property type="component" value="Unassembled WGS sequence"/>
</dbReference>
<reference evidence="2 3" key="1">
    <citation type="submission" date="2023-08" db="EMBL/GenBank/DDBJ databases">
        <title>Black Yeasts Isolated from many extreme environments.</title>
        <authorList>
            <person name="Coleine C."/>
            <person name="Stajich J.E."/>
            <person name="Selbmann L."/>
        </authorList>
    </citation>
    <scope>NUCLEOTIDE SEQUENCE [LARGE SCALE GENOMIC DNA]</scope>
    <source>
        <strain evidence="2 3">CCFEE 536</strain>
    </source>
</reference>
<proteinExistence type="predicted"/>
<feature type="non-terminal residue" evidence="2">
    <location>
        <position position="1"/>
    </location>
</feature>
<name>A0ABR0LJP5_9PEZI</name>
<accession>A0ABR0LJP5</accession>
<feature type="compositionally biased region" description="Basic and acidic residues" evidence="1">
    <location>
        <begin position="1"/>
        <end position="14"/>
    </location>
</feature>
<evidence type="ECO:0000256" key="1">
    <source>
        <dbReference type="SAM" id="MobiDB-lite"/>
    </source>
</evidence>
<feature type="compositionally biased region" description="Acidic residues" evidence="1">
    <location>
        <begin position="120"/>
        <end position="131"/>
    </location>
</feature>